<evidence type="ECO:0000256" key="9">
    <source>
        <dbReference type="ARBA" id="ARBA00023014"/>
    </source>
</evidence>
<dbReference type="GO" id="GO:0050660">
    <property type="term" value="F:flavin adenine dinucleotide binding"/>
    <property type="evidence" value="ECO:0007669"/>
    <property type="project" value="InterPro"/>
</dbReference>
<dbReference type="GO" id="GO:0046872">
    <property type="term" value="F:metal ion binding"/>
    <property type="evidence" value="ECO:0007669"/>
    <property type="project" value="UniProtKB-KW"/>
</dbReference>
<sequence length="262" mass="28868">MNLSEATVLSNFQVNARYWKMILNISNFMTSSVKPGQFFHIQCSNEHAPILRRPFSIYKINERENTLEFLYLVKGTGTKKLSEKQPGESLSILGPLGNSFSINQSSSGILLAGRGVGIATLSALAYHSVKMNIPCTAILSARSEKDVLVKKELEAAGVSVLAVTDEDGTSEISRVEKLVLNLMKEKKLDSVYTCGSKRLTTMLQTLAIRHRLFAQAALEENMGCGMGACFACVCDIREQNEIRSVRICREGPVFPLEKVVLS</sequence>
<keyword evidence="3 11" id="KW-0285">Flavoprotein</keyword>
<dbReference type="PIRSF" id="PIRSF006816">
    <property type="entry name" value="Cyc3_hyd_g"/>
    <property type="match status" value="1"/>
</dbReference>
<keyword evidence="7" id="KW-0249">Electron transport</keyword>
<dbReference type="Gene3D" id="2.10.240.10">
    <property type="entry name" value="Dihydroorotate dehydrogenase, electron transfer subunit"/>
    <property type="match status" value="1"/>
</dbReference>
<evidence type="ECO:0000256" key="1">
    <source>
        <dbReference type="ARBA" id="ARBA00006422"/>
    </source>
</evidence>
<evidence type="ECO:0000256" key="5">
    <source>
        <dbReference type="ARBA" id="ARBA00022723"/>
    </source>
</evidence>
<feature type="binding site" evidence="12">
    <location>
        <position position="232"/>
    </location>
    <ligand>
        <name>[2Fe-2S] cluster</name>
        <dbReference type="ChEBI" id="CHEBI:190135"/>
    </ligand>
</feature>
<keyword evidence="2" id="KW-0813">Transport</keyword>
<keyword evidence="4 12" id="KW-0001">2Fe-2S</keyword>
<dbReference type="OrthoDB" id="9778346at2"/>
<evidence type="ECO:0000256" key="2">
    <source>
        <dbReference type="ARBA" id="ARBA00022448"/>
    </source>
</evidence>
<dbReference type="PATRIC" id="fig|1441095.3.peg.272"/>
<feature type="binding site" evidence="12">
    <location>
        <position position="224"/>
    </location>
    <ligand>
        <name>[2Fe-2S] cluster</name>
        <dbReference type="ChEBI" id="CHEBI:190135"/>
    </ligand>
</feature>
<evidence type="ECO:0000256" key="12">
    <source>
        <dbReference type="PIRSR" id="PIRSR006816-2"/>
    </source>
</evidence>
<comment type="similarity">
    <text evidence="1">Belongs to the PyrK family.</text>
</comment>
<dbReference type="RefSeq" id="WP_053602100.1">
    <property type="nucleotide sequence ID" value="NZ_CP012600.1"/>
</dbReference>
<evidence type="ECO:0000256" key="6">
    <source>
        <dbReference type="ARBA" id="ARBA00022827"/>
    </source>
</evidence>
<dbReference type="InterPro" id="IPR037117">
    <property type="entry name" value="Dihydroorotate_DH_ele_sf"/>
</dbReference>
<dbReference type="CDD" id="cd06218">
    <property type="entry name" value="DHOD_e_trans"/>
    <property type="match status" value="1"/>
</dbReference>
<evidence type="ECO:0000256" key="8">
    <source>
        <dbReference type="ARBA" id="ARBA00023004"/>
    </source>
</evidence>
<feature type="binding site" evidence="12">
    <location>
        <position position="229"/>
    </location>
    <ligand>
        <name>[2Fe-2S] cluster</name>
        <dbReference type="ChEBI" id="CHEBI:190135"/>
    </ligand>
</feature>
<keyword evidence="15" id="KW-1185">Reference proteome</keyword>
<reference evidence="15" key="1">
    <citation type="submission" date="2015-08" db="EMBL/GenBank/DDBJ databases">
        <title>Genome sequencing project for genomic taxonomy and phylogenomics of Bacillus-like bacteria.</title>
        <authorList>
            <person name="Liu B."/>
            <person name="Wang J."/>
            <person name="Zhu Y."/>
            <person name="Liu G."/>
            <person name="Chen Q."/>
            <person name="Chen Z."/>
            <person name="Lan J."/>
            <person name="Che J."/>
            <person name="Ge C."/>
            <person name="Shi H."/>
            <person name="Pan Z."/>
            <person name="Liu X."/>
        </authorList>
    </citation>
    <scope>NUCLEOTIDE SEQUENCE [LARGE SCALE GENOMIC DNA]</scope>
    <source>
        <strain evidence="15">FJAT-4402</strain>
    </source>
</reference>
<evidence type="ECO:0000259" key="13">
    <source>
        <dbReference type="PROSITE" id="PS51384"/>
    </source>
</evidence>
<dbReference type="EMBL" id="CP012600">
    <property type="protein sequence ID" value="ALC80375.1"/>
    <property type="molecule type" value="Genomic_DNA"/>
</dbReference>
<dbReference type="GO" id="GO:0006221">
    <property type="term" value="P:pyrimidine nucleotide biosynthetic process"/>
    <property type="evidence" value="ECO:0007669"/>
    <property type="project" value="InterPro"/>
</dbReference>
<evidence type="ECO:0000256" key="7">
    <source>
        <dbReference type="ARBA" id="ARBA00022982"/>
    </source>
</evidence>
<keyword evidence="8 12" id="KW-0408">Iron</keyword>
<comment type="cofactor">
    <cofactor evidence="12">
        <name>[2Fe-2S] cluster</name>
        <dbReference type="ChEBI" id="CHEBI:190135"/>
    </cofactor>
    <text evidence="12">Binds 1 [2Fe-2S] cluster per subunit.</text>
</comment>
<dbReference type="InterPro" id="IPR012165">
    <property type="entry name" value="Cyt_c3_hydrogenase_gsu"/>
</dbReference>
<keyword evidence="5 12" id="KW-0479">Metal-binding</keyword>
<feature type="binding site" evidence="12">
    <location>
        <position position="248"/>
    </location>
    <ligand>
        <name>[2Fe-2S] cluster</name>
        <dbReference type="ChEBI" id="CHEBI:190135"/>
    </ligand>
</feature>
<evidence type="ECO:0000256" key="11">
    <source>
        <dbReference type="PIRSR" id="PIRSR006816-1"/>
    </source>
</evidence>
<dbReference type="Proteomes" id="UP000067625">
    <property type="component" value="Chromosome"/>
</dbReference>
<reference evidence="14 15" key="2">
    <citation type="journal article" date="2016" name="Int. J. Syst. Evol. Microbiol.">
        <title>Bacillus gobiensis sp. nov., isolated from a soil sample.</title>
        <authorList>
            <person name="Liu B."/>
            <person name="Liu G.H."/>
            <person name="Cetin S."/>
            <person name="Schumann P."/>
            <person name="Pan Z.Z."/>
            <person name="Chen Q.Q."/>
        </authorList>
    </citation>
    <scope>NUCLEOTIDE SEQUENCE [LARGE SCALE GENOMIC DNA]</scope>
    <source>
        <strain evidence="14 15">FJAT-4402</strain>
    </source>
</reference>
<comment type="cofactor">
    <cofactor evidence="10">
        <name>[2Fe-2S] cluster</name>
        <dbReference type="ChEBI" id="CHEBI:190135"/>
    </cofactor>
</comment>
<dbReference type="Gene3D" id="3.40.50.80">
    <property type="entry name" value="Nucleotide-binding domain of ferredoxin-NADP reductase (FNR) module"/>
    <property type="match status" value="1"/>
</dbReference>
<dbReference type="InterPro" id="IPR017938">
    <property type="entry name" value="Riboflavin_synthase-like_b-brl"/>
</dbReference>
<evidence type="ECO:0000313" key="15">
    <source>
        <dbReference type="Proteomes" id="UP000067625"/>
    </source>
</evidence>
<dbReference type="STRING" id="1441095.AM592_01230"/>
<feature type="binding site" evidence="11">
    <location>
        <begin position="77"/>
        <end position="78"/>
    </location>
    <ligand>
        <name>FAD</name>
        <dbReference type="ChEBI" id="CHEBI:57692"/>
    </ligand>
</feature>
<dbReference type="GO" id="GO:0016491">
    <property type="term" value="F:oxidoreductase activity"/>
    <property type="evidence" value="ECO:0007669"/>
    <property type="project" value="InterPro"/>
</dbReference>
<name>A0A0M4FUX8_9BACI</name>
<organism evidence="14 15">
    <name type="scientific">Bacillus gobiensis</name>
    <dbReference type="NCBI Taxonomy" id="1441095"/>
    <lineage>
        <taxon>Bacteria</taxon>
        <taxon>Bacillati</taxon>
        <taxon>Bacillota</taxon>
        <taxon>Bacilli</taxon>
        <taxon>Bacillales</taxon>
        <taxon>Bacillaceae</taxon>
        <taxon>Bacillus</taxon>
    </lineage>
</organism>
<protein>
    <submittedName>
        <fullName evidence="14">Dihydrdoorotate oxidase</fullName>
    </submittedName>
</protein>
<evidence type="ECO:0000256" key="10">
    <source>
        <dbReference type="ARBA" id="ARBA00034078"/>
    </source>
</evidence>
<evidence type="ECO:0000256" key="3">
    <source>
        <dbReference type="ARBA" id="ARBA00022630"/>
    </source>
</evidence>
<gene>
    <name evidence="14" type="ORF">AM592_01230</name>
</gene>
<dbReference type="InterPro" id="IPR019480">
    <property type="entry name" value="Dihydroorotate_DH_Fe-S-bd"/>
</dbReference>
<dbReference type="SUPFAM" id="SSF63380">
    <property type="entry name" value="Riboflavin synthase domain-like"/>
    <property type="match status" value="1"/>
</dbReference>
<proteinExistence type="inferred from homology"/>
<dbReference type="Gene3D" id="2.40.30.10">
    <property type="entry name" value="Translation factors"/>
    <property type="match status" value="1"/>
</dbReference>
<dbReference type="InterPro" id="IPR017927">
    <property type="entry name" value="FAD-bd_FR_type"/>
</dbReference>
<accession>A0A0M4FUX8</accession>
<feature type="domain" description="FAD-binding FR-type" evidence="13">
    <location>
        <begin position="1"/>
        <end position="102"/>
    </location>
</feature>
<dbReference type="PANTHER" id="PTHR43513">
    <property type="entry name" value="DIHYDROOROTATE DEHYDROGENASE B (NAD(+)), ELECTRON TRANSFER SUBUNIT"/>
    <property type="match status" value="1"/>
</dbReference>
<dbReference type="PROSITE" id="PS51384">
    <property type="entry name" value="FAD_FR"/>
    <property type="match status" value="1"/>
</dbReference>
<feature type="binding site" evidence="11">
    <location>
        <begin position="53"/>
        <end position="56"/>
    </location>
    <ligand>
        <name>FAD</name>
        <dbReference type="ChEBI" id="CHEBI:57692"/>
    </ligand>
</feature>
<comment type="cofactor">
    <cofactor evidence="11">
        <name>FAD</name>
        <dbReference type="ChEBI" id="CHEBI:57692"/>
    </cofactor>
    <text evidence="11">Binds 1 FAD per subunit.</text>
</comment>
<evidence type="ECO:0000256" key="4">
    <source>
        <dbReference type="ARBA" id="ARBA00022714"/>
    </source>
</evidence>
<keyword evidence="6 11" id="KW-0274">FAD</keyword>
<dbReference type="PANTHER" id="PTHR43513:SF3">
    <property type="entry name" value="DIHYDROOROTATE DEHYDROGENASE B (NAD(+)), ELECTRON TRANSFER SUBUNIT-RELATED"/>
    <property type="match status" value="1"/>
</dbReference>
<keyword evidence="9 12" id="KW-0411">Iron-sulfur</keyword>
<dbReference type="GO" id="GO:0051537">
    <property type="term" value="F:2 iron, 2 sulfur cluster binding"/>
    <property type="evidence" value="ECO:0007669"/>
    <property type="project" value="UniProtKB-KW"/>
</dbReference>
<dbReference type="Pfam" id="PF10418">
    <property type="entry name" value="DHODB_Fe-S_bind"/>
    <property type="match status" value="1"/>
</dbReference>
<dbReference type="InterPro" id="IPR050353">
    <property type="entry name" value="PyrK_electron_transfer"/>
</dbReference>
<dbReference type="SUPFAM" id="SSF52343">
    <property type="entry name" value="Ferredoxin reductase-like, C-terminal NADP-linked domain"/>
    <property type="match status" value="1"/>
</dbReference>
<evidence type="ECO:0000313" key="14">
    <source>
        <dbReference type="EMBL" id="ALC80375.1"/>
    </source>
</evidence>
<dbReference type="InterPro" id="IPR039261">
    <property type="entry name" value="FNR_nucleotide-bd"/>
</dbReference>
<dbReference type="AlphaFoldDB" id="A0A0M4FUX8"/>